<reference evidence="7 8" key="1">
    <citation type="journal article" date="2010" name="DNA Res.">
        <title>Bacterial lifestyle in a deep-sea hydrothermal vent chimney revealed by the genome sequence of the thermophilic bacterium Deferribacter desulfuricans SSM1.</title>
        <authorList>
            <person name="Takaki Y."/>
            <person name="Shimamura S."/>
            <person name="Nakagawa S."/>
            <person name="Fukuhara Y."/>
            <person name="Horikawa H."/>
            <person name="Ankai A."/>
            <person name="Harada T."/>
            <person name="Hosoyama A."/>
            <person name="Oguchi A."/>
            <person name="Fukui S."/>
            <person name="Fujita N."/>
            <person name="Takami H."/>
            <person name="Takai K."/>
        </authorList>
    </citation>
    <scope>NUCLEOTIDE SEQUENCE [LARGE SCALE GENOMIC DNA]</scope>
    <source>
        <strain evidence="8">DSM 14783 / JCM 11476 / NBRC 101012 / SSM1</strain>
    </source>
</reference>
<dbReference type="RefSeq" id="WP_013007434.1">
    <property type="nucleotide sequence ID" value="NC_013939.1"/>
</dbReference>
<dbReference type="InterPro" id="IPR004923">
    <property type="entry name" value="FTR1/Fip1/EfeU"/>
</dbReference>
<dbReference type="KEGG" id="ddf:DEFDS_0706"/>
<protein>
    <submittedName>
        <fullName evidence="7">High-affinity iron transporter</fullName>
    </submittedName>
</protein>
<keyword evidence="4 6" id="KW-1133">Transmembrane helix</keyword>
<comment type="similarity">
    <text evidence="2">Belongs to the oxidase-dependent Fe transporter (OFeT) (TC 9.A.10.1) family.</text>
</comment>
<keyword evidence="3 6" id="KW-0812">Transmembrane</keyword>
<keyword evidence="8" id="KW-1185">Reference proteome</keyword>
<feature type="transmembrane region" description="Helical" evidence="6">
    <location>
        <begin position="144"/>
        <end position="163"/>
    </location>
</feature>
<dbReference type="STRING" id="639282.DEFDS_0706"/>
<gene>
    <name evidence="7" type="ordered locus">DEFDS_0706</name>
</gene>
<feature type="transmembrane region" description="Helical" evidence="6">
    <location>
        <begin position="6"/>
        <end position="26"/>
    </location>
</feature>
<dbReference type="EMBL" id="AP011529">
    <property type="protein sequence ID" value="BAI80186.1"/>
    <property type="molecule type" value="Genomic_DNA"/>
</dbReference>
<evidence type="ECO:0000256" key="1">
    <source>
        <dbReference type="ARBA" id="ARBA00004141"/>
    </source>
</evidence>
<evidence type="ECO:0000256" key="4">
    <source>
        <dbReference type="ARBA" id="ARBA00022989"/>
    </source>
</evidence>
<dbReference type="GO" id="GO:0015093">
    <property type="term" value="F:ferrous iron transmembrane transporter activity"/>
    <property type="evidence" value="ECO:0007669"/>
    <property type="project" value="TreeGrafter"/>
</dbReference>
<evidence type="ECO:0000256" key="6">
    <source>
        <dbReference type="SAM" id="Phobius"/>
    </source>
</evidence>
<dbReference type="GO" id="GO:0033573">
    <property type="term" value="C:high-affinity iron permease complex"/>
    <property type="evidence" value="ECO:0007669"/>
    <property type="project" value="InterPro"/>
</dbReference>
<evidence type="ECO:0000313" key="8">
    <source>
        <dbReference type="Proteomes" id="UP000001520"/>
    </source>
</evidence>
<feature type="transmembrane region" description="Helical" evidence="6">
    <location>
        <begin position="244"/>
        <end position="262"/>
    </location>
</feature>
<dbReference type="PANTHER" id="PTHR31632">
    <property type="entry name" value="IRON TRANSPORTER FTH1"/>
    <property type="match status" value="1"/>
</dbReference>
<feature type="transmembrane region" description="Helical" evidence="6">
    <location>
        <begin position="38"/>
        <end position="60"/>
    </location>
</feature>
<feature type="transmembrane region" description="Helical" evidence="6">
    <location>
        <begin position="72"/>
        <end position="91"/>
    </location>
</feature>
<evidence type="ECO:0000256" key="5">
    <source>
        <dbReference type="ARBA" id="ARBA00023136"/>
    </source>
</evidence>
<dbReference type="Pfam" id="PF03239">
    <property type="entry name" value="FTR1"/>
    <property type="match status" value="1"/>
</dbReference>
<organism evidence="7 8">
    <name type="scientific">Deferribacter desulfuricans (strain DSM 14783 / JCM 11476 / NBRC 101012 / SSM1)</name>
    <dbReference type="NCBI Taxonomy" id="639282"/>
    <lineage>
        <taxon>Bacteria</taxon>
        <taxon>Pseudomonadati</taxon>
        <taxon>Deferribacterota</taxon>
        <taxon>Deferribacteres</taxon>
        <taxon>Deferribacterales</taxon>
        <taxon>Deferribacteraceae</taxon>
        <taxon>Deferribacter</taxon>
    </lineage>
</organism>
<sequence>MISFVITFRETLEAALIVGIIFAYLIRTNNEDYKRYVNFGIVAGVAASLIGAFVFNVIAGGFEGTAEEIFEGVTMVVGSLLIITVVAWMANKKNIADEIREKVDVALSSGSALSLFLLVTLSILREGIETVIFLNAAMKDAGLLQVFFALAGILVGVITGYVVYKGLSKVNLKTLFNASSVLLILFSAGLFAHGIHELQEAGVLPVIIEHVWDINPASETHLLHEKGLIGSFLKSLFGYNGNPSLIEVLSYVLTLITGVFIWRRKSFS</sequence>
<dbReference type="PANTHER" id="PTHR31632:SF2">
    <property type="entry name" value="PLASMA MEMBRANE IRON PERMEASE"/>
    <property type="match status" value="1"/>
</dbReference>
<evidence type="ECO:0000256" key="2">
    <source>
        <dbReference type="ARBA" id="ARBA00008333"/>
    </source>
</evidence>
<comment type="subcellular location">
    <subcellularLocation>
        <location evidence="1">Membrane</location>
        <topology evidence="1">Multi-pass membrane protein</topology>
    </subcellularLocation>
</comment>
<dbReference type="AlphaFoldDB" id="D3PC63"/>
<evidence type="ECO:0000313" key="7">
    <source>
        <dbReference type="EMBL" id="BAI80186.1"/>
    </source>
</evidence>
<dbReference type="Proteomes" id="UP000001520">
    <property type="component" value="Chromosome"/>
</dbReference>
<name>D3PC63_DEFDS</name>
<keyword evidence="5 6" id="KW-0472">Membrane</keyword>
<dbReference type="OrthoDB" id="8215804at2"/>
<dbReference type="eggNOG" id="COG0672">
    <property type="taxonomic scope" value="Bacteria"/>
</dbReference>
<feature type="transmembrane region" description="Helical" evidence="6">
    <location>
        <begin position="175"/>
        <end position="195"/>
    </location>
</feature>
<proteinExistence type="inferred from homology"/>
<accession>D3PC63</accession>
<evidence type="ECO:0000256" key="3">
    <source>
        <dbReference type="ARBA" id="ARBA00022692"/>
    </source>
</evidence>
<feature type="transmembrane region" description="Helical" evidence="6">
    <location>
        <begin position="103"/>
        <end position="124"/>
    </location>
</feature>
<dbReference type="HOGENOM" id="CLU_077905_0_0_0"/>